<dbReference type="Gene3D" id="3.40.50.300">
    <property type="entry name" value="P-loop containing nucleotide triphosphate hydrolases"/>
    <property type="match status" value="1"/>
</dbReference>
<dbReference type="CDD" id="cd05387">
    <property type="entry name" value="BY-kinase"/>
    <property type="match status" value="1"/>
</dbReference>
<dbReference type="PANTHER" id="PTHR32309:SF13">
    <property type="entry name" value="FERRIC ENTEROBACTIN TRANSPORT PROTEIN FEPE"/>
    <property type="match status" value="1"/>
</dbReference>
<dbReference type="SUPFAM" id="SSF52540">
    <property type="entry name" value="P-loop containing nucleoside triphosphate hydrolases"/>
    <property type="match status" value="1"/>
</dbReference>
<protein>
    <submittedName>
        <fullName evidence="5">Polysaccharide biosynthesis tyrosine autokinase</fullName>
        <ecNumber evidence="5">2.7.10.2</ecNumber>
    </submittedName>
</protein>
<dbReference type="Pfam" id="PF13807">
    <property type="entry name" value="GNVR"/>
    <property type="match status" value="1"/>
</dbReference>
<evidence type="ECO:0000313" key="6">
    <source>
        <dbReference type="Proteomes" id="UP000677244"/>
    </source>
</evidence>
<keyword evidence="3" id="KW-0812">Transmembrane</keyword>
<evidence type="ECO:0000256" key="2">
    <source>
        <dbReference type="ARBA" id="ARBA00022840"/>
    </source>
</evidence>
<dbReference type="GO" id="GO:0004715">
    <property type="term" value="F:non-membrane spanning protein tyrosine kinase activity"/>
    <property type="evidence" value="ECO:0007669"/>
    <property type="project" value="UniProtKB-EC"/>
</dbReference>
<accession>A0ABS3YQI5</accession>
<keyword evidence="6" id="KW-1185">Reference proteome</keyword>
<keyword evidence="1" id="KW-0547">Nucleotide-binding</keyword>
<dbReference type="EC" id="2.7.10.2" evidence="5"/>
<evidence type="ECO:0000313" key="5">
    <source>
        <dbReference type="EMBL" id="MBO9200135.1"/>
    </source>
</evidence>
<dbReference type="Proteomes" id="UP000677244">
    <property type="component" value="Unassembled WGS sequence"/>
</dbReference>
<keyword evidence="3" id="KW-1133">Transmembrane helix</keyword>
<evidence type="ECO:0000256" key="3">
    <source>
        <dbReference type="SAM" id="Phobius"/>
    </source>
</evidence>
<dbReference type="InterPro" id="IPR032807">
    <property type="entry name" value="GNVR"/>
</dbReference>
<dbReference type="EMBL" id="JAGHKO010000001">
    <property type="protein sequence ID" value="MBO9200135.1"/>
    <property type="molecule type" value="Genomic_DNA"/>
</dbReference>
<dbReference type="NCBIfam" id="TIGR01007">
    <property type="entry name" value="eps_fam"/>
    <property type="match status" value="1"/>
</dbReference>
<evidence type="ECO:0000256" key="1">
    <source>
        <dbReference type="ARBA" id="ARBA00022741"/>
    </source>
</evidence>
<dbReference type="InterPro" id="IPR027417">
    <property type="entry name" value="P-loop_NTPase"/>
</dbReference>
<keyword evidence="5" id="KW-0808">Transferase</keyword>
<reference evidence="5 6" key="1">
    <citation type="submission" date="2021-03" db="EMBL/GenBank/DDBJ databases">
        <title>Assistant Professor.</title>
        <authorList>
            <person name="Huq M.A."/>
        </authorList>
    </citation>
    <scope>NUCLEOTIDE SEQUENCE [LARGE SCALE GENOMIC DNA]</scope>
    <source>
        <strain evidence="5 6">MAH-29</strain>
    </source>
</reference>
<evidence type="ECO:0000259" key="4">
    <source>
        <dbReference type="Pfam" id="PF13807"/>
    </source>
</evidence>
<feature type="domain" description="Tyrosine-protein kinase G-rich" evidence="4">
    <location>
        <begin position="367"/>
        <end position="444"/>
    </location>
</feature>
<comment type="caution">
    <text evidence="5">The sequence shown here is derived from an EMBL/GenBank/DDBJ whole genome shotgun (WGS) entry which is preliminary data.</text>
</comment>
<organism evidence="5 6">
    <name type="scientific">Niastella soli</name>
    <dbReference type="NCBI Taxonomy" id="2821487"/>
    <lineage>
        <taxon>Bacteria</taxon>
        <taxon>Pseudomonadati</taxon>
        <taxon>Bacteroidota</taxon>
        <taxon>Chitinophagia</taxon>
        <taxon>Chitinophagales</taxon>
        <taxon>Chitinophagaceae</taxon>
        <taxon>Niastella</taxon>
    </lineage>
</organism>
<keyword evidence="2" id="KW-0067">ATP-binding</keyword>
<keyword evidence="3" id="KW-0472">Membrane</keyword>
<proteinExistence type="predicted"/>
<gene>
    <name evidence="5" type="ORF">J7I42_07695</name>
</gene>
<feature type="transmembrane region" description="Helical" evidence="3">
    <location>
        <begin position="425"/>
        <end position="447"/>
    </location>
</feature>
<dbReference type="InterPro" id="IPR050445">
    <property type="entry name" value="Bact_polysacc_biosynth/exp"/>
</dbReference>
<name>A0ABS3YQI5_9BACT</name>
<dbReference type="PANTHER" id="PTHR32309">
    <property type="entry name" value="TYROSINE-PROTEIN KINASE"/>
    <property type="match status" value="1"/>
</dbReference>
<dbReference type="InterPro" id="IPR005702">
    <property type="entry name" value="Wzc-like_C"/>
</dbReference>
<sequence length="742" mass="83185">MGSGGGGDKFDDIFMMQRTDKLGDEIEIIKSRNMAARVVRSLGLQKQMYNKGKIQSTVLHTSDEPFNFEIQSIADSSRGFSLLITMVGDNQFRINEQPQIHYFDQPINLPIVSFKIRSNGRDRRGFASEEFMVSWQPVENIALGLSEAINVNRTNDVTNVLNLSFQTENTKLGVDVVNQYMKEYQQASLEDKKQIAAQTLSFIDDQLDTVFMELGGVERNLQKYREKNRVIKPDMQAQLSLGEYTQTNTEQGKMGVKIKVIDQVLAYISDDQNRFKIVPSLMGIDNAGLSPSIMDYNKLQLERESSLRNTPHSNPVILTMEARLDKMRLDMIETLKNVRQSQMLELNQIQGKTQETNRLITSIPSKEKQMLEVTRQQSILQELYQYLLQKKLETAIASASTISNIKVIEPAMQAGGLVSPNKKGIYMIALFLGVAIPIGIVFLLEFLNDKVKSKSDIEQNTAAPILGEIGHSEEGNALVVTKNNRKFVAEQFRVIRSNLQYILPKVDKPVMLVTSSFSGEGKSFISTNIGSVIALSGKRTVILEFDIRKPKIMHGLGLHERKGITNYLVGSVSLNEVLYPVPGVDNLFVLPCGPVPPNPAEMLLNEMVDKMFRELKSQFDTIIIDTAPVGLVSDAISLSKFADSSIYIVRHGYTLKKQLQLIDEIYQQNKLPRLSIIINDIKGGGSYGGYYGYGGFGYGYGYGYGGNGNYFESDSSKKNKGWRKWITIGSKKQIKNSKQNSV</sequence>
<dbReference type="RefSeq" id="WP_209138191.1">
    <property type="nucleotide sequence ID" value="NZ_JAGHKO010000001.1"/>
</dbReference>